<dbReference type="STRING" id="573501.SAMN04487999_2761"/>
<dbReference type="PANTHER" id="PTHR32315">
    <property type="entry name" value="ADENINE PHOSPHORIBOSYLTRANSFERASE"/>
    <property type="match status" value="1"/>
</dbReference>
<dbReference type="SUPFAM" id="SSF53271">
    <property type="entry name" value="PRTase-like"/>
    <property type="match status" value="1"/>
</dbReference>
<keyword evidence="7 11" id="KW-0963">Cytoplasm</keyword>
<dbReference type="Gene3D" id="3.40.50.2020">
    <property type="match status" value="1"/>
</dbReference>
<dbReference type="HAMAP" id="MF_00004">
    <property type="entry name" value="Aden_phosphoribosyltr"/>
    <property type="match status" value="1"/>
</dbReference>
<evidence type="ECO:0000256" key="5">
    <source>
        <dbReference type="ARBA" id="ARBA00008391"/>
    </source>
</evidence>
<dbReference type="GO" id="GO:0005737">
    <property type="term" value="C:cytoplasm"/>
    <property type="evidence" value="ECO:0007669"/>
    <property type="project" value="UniProtKB-SubCell"/>
</dbReference>
<comment type="pathway">
    <text evidence="4 11">Purine metabolism; AMP biosynthesis via salvage pathway; AMP from adenine: step 1/1.</text>
</comment>
<protein>
    <recommendedName>
        <fullName evidence="6 11">Adenine phosphoribosyltransferase</fullName>
        <shortName evidence="11">APRT</shortName>
        <ecNumber evidence="6 11">2.4.2.7</ecNumber>
    </recommendedName>
</protein>
<dbReference type="NCBIfam" id="NF002636">
    <property type="entry name" value="PRK02304.1-5"/>
    <property type="match status" value="1"/>
</dbReference>
<evidence type="ECO:0000256" key="4">
    <source>
        <dbReference type="ARBA" id="ARBA00004659"/>
    </source>
</evidence>
<evidence type="ECO:0000256" key="2">
    <source>
        <dbReference type="ARBA" id="ARBA00003968"/>
    </source>
</evidence>
<evidence type="ECO:0000256" key="11">
    <source>
        <dbReference type="HAMAP-Rule" id="MF_00004"/>
    </source>
</evidence>
<dbReference type="GO" id="GO:0006168">
    <property type="term" value="P:adenine salvage"/>
    <property type="evidence" value="ECO:0007669"/>
    <property type="project" value="InterPro"/>
</dbReference>
<dbReference type="PANTHER" id="PTHR32315:SF3">
    <property type="entry name" value="ADENINE PHOSPHORIBOSYLTRANSFERASE"/>
    <property type="match status" value="1"/>
</dbReference>
<evidence type="ECO:0000256" key="9">
    <source>
        <dbReference type="ARBA" id="ARBA00022679"/>
    </source>
</evidence>
<dbReference type="AlphaFoldDB" id="A0A1M5Z8D8"/>
<dbReference type="GO" id="GO:0003999">
    <property type="term" value="F:adenine phosphoribosyltransferase activity"/>
    <property type="evidence" value="ECO:0007669"/>
    <property type="project" value="UniProtKB-UniRule"/>
</dbReference>
<evidence type="ECO:0000313" key="16">
    <source>
        <dbReference type="Proteomes" id="UP000290037"/>
    </source>
</evidence>
<evidence type="ECO:0000313" key="15">
    <source>
        <dbReference type="Proteomes" id="UP000184240"/>
    </source>
</evidence>
<evidence type="ECO:0000259" key="12">
    <source>
        <dbReference type="Pfam" id="PF00156"/>
    </source>
</evidence>
<dbReference type="Proteomes" id="UP000184240">
    <property type="component" value="Unassembled WGS sequence"/>
</dbReference>
<evidence type="ECO:0000256" key="10">
    <source>
        <dbReference type="ARBA" id="ARBA00022726"/>
    </source>
</evidence>
<dbReference type="CDD" id="cd06223">
    <property type="entry name" value="PRTases_typeI"/>
    <property type="match status" value="1"/>
</dbReference>
<evidence type="ECO:0000256" key="1">
    <source>
        <dbReference type="ARBA" id="ARBA00000868"/>
    </source>
</evidence>
<evidence type="ECO:0000256" key="3">
    <source>
        <dbReference type="ARBA" id="ARBA00004496"/>
    </source>
</evidence>
<comment type="similarity">
    <text evidence="5 11">Belongs to the purine/pyrimidine phosphoribosyltransferase family.</text>
</comment>
<dbReference type="Proteomes" id="UP000290037">
    <property type="component" value="Unassembled WGS sequence"/>
</dbReference>
<reference evidence="15" key="2">
    <citation type="submission" date="2016-11" db="EMBL/GenBank/DDBJ databases">
        <authorList>
            <person name="Varghese N."/>
            <person name="Submissions S."/>
        </authorList>
    </citation>
    <scope>NUCLEOTIDE SEQUENCE [LARGE SCALE GENOMIC DNA]</scope>
    <source>
        <strain evidence="15">DSM 19859</strain>
    </source>
</reference>
<dbReference type="GO" id="GO:0016208">
    <property type="term" value="F:AMP binding"/>
    <property type="evidence" value="ECO:0007669"/>
    <property type="project" value="TreeGrafter"/>
</dbReference>
<reference evidence="14" key="1">
    <citation type="submission" date="2016-11" db="EMBL/GenBank/DDBJ databases">
        <authorList>
            <person name="Jaros S."/>
            <person name="Januszkiewicz K."/>
            <person name="Wedrychowicz H."/>
        </authorList>
    </citation>
    <scope>NUCLEOTIDE SEQUENCE [LARGE SCALE GENOMIC DNA]</scope>
    <source>
        <strain evidence="14">DSM 19859</strain>
    </source>
</reference>
<keyword evidence="8 11" id="KW-0328">Glycosyltransferase</keyword>
<keyword evidence="10 11" id="KW-0660">Purine salvage</keyword>
<dbReference type="InterPro" id="IPR029057">
    <property type="entry name" value="PRTase-like"/>
</dbReference>
<dbReference type="UniPathway" id="UPA00588">
    <property type="reaction ID" value="UER00646"/>
</dbReference>
<dbReference type="OrthoDB" id="9803963at2"/>
<evidence type="ECO:0000313" key="13">
    <source>
        <dbReference type="EMBL" id="RXG28175.1"/>
    </source>
</evidence>
<dbReference type="InterPro" id="IPR005764">
    <property type="entry name" value="Ade_phspho_trans"/>
</dbReference>
<dbReference type="EMBL" id="FQXT01000005">
    <property type="protein sequence ID" value="SHI20454.1"/>
    <property type="molecule type" value="Genomic_DNA"/>
</dbReference>
<feature type="domain" description="Phosphoribosyltransferase" evidence="12">
    <location>
        <begin position="42"/>
        <end position="148"/>
    </location>
</feature>
<evidence type="ECO:0000313" key="14">
    <source>
        <dbReference type="EMBL" id="SHI20454.1"/>
    </source>
</evidence>
<comment type="subcellular location">
    <subcellularLocation>
        <location evidence="3 11">Cytoplasm</location>
    </subcellularLocation>
</comment>
<keyword evidence="9 11" id="KW-0808">Transferase</keyword>
<reference evidence="13 16" key="3">
    <citation type="submission" date="2018-07" db="EMBL/GenBank/DDBJ databases">
        <title>Leeuwenhoekiella genomics.</title>
        <authorList>
            <person name="Tahon G."/>
            <person name="Willems A."/>
        </authorList>
    </citation>
    <scope>NUCLEOTIDE SEQUENCE [LARGE SCALE GENOMIC DNA]</scope>
    <source>
        <strain evidence="13 16">LMG 24856</strain>
    </source>
</reference>
<gene>
    <name evidence="11" type="primary">apt</name>
    <name evidence="13" type="ORF">DSM01_2684</name>
    <name evidence="14" type="ORF">SAMN04487999_2761</name>
</gene>
<comment type="function">
    <text evidence="2 11">Catalyzes a salvage reaction resulting in the formation of AMP, that is energically less costly than de novo synthesis.</text>
</comment>
<dbReference type="EC" id="2.4.2.7" evidence="6 11"/>
<accession>A0A1M5Z8D8</accession>
<dbReference type="RefSeq" id="WP_072983988.1">
    <property type="nucleotide sequence ID" value="NZ_FQXT01000005.1"/>
</dbReference>
<dbReference type="NCBIfam" id="TIGR01090">
    <property type="entry name" value="apt"/>
    <property type="match status" value="1"/>
</dbReference>
<sequence>MNLKKYINDIPDFPKEGVVFKDICPLLASPKATDYAVDLLAKGLHDINVTKIVGIESRGFLFGLALAQKMGVSFVPIRKPGKLPGAILQQKYALEYGEDCIEIQEEAIQPGDYVVVHDDVLATGGTAAAACKLVEQCGATVVQCNFLMELGFLDGRSKLKQYHLHSLMHY</sequence>
<comment type="catalytic activity">
    <reaction evidence="1 11">
        <text>AMP + diphosphate = 5-phospho-alpha-D-ribose 1-diphosphate + adenine</text>
        <dbReference type="Rhea" id="RHEA:16609"/>
        <dbReference type="ChEBI" id="CHEBI:16708"/>
        <dbReference type="ChEBI" id="CHEBI:33019"/>
        <dbReference type="ChEBI" id="CHEBI:58017"/>
        <dbReference type="ChEBI" id="CHEBI:456215"/>
        <dbReference type="EC" id="2.4.2.7"/>
    </reaction>
</comment>
<dbReference type="GO" id="GO:0002055">
    <property type="term" value="F:adenine binding"/>
    <property type="evidence" value="ECO:0007669"/>
    <property type="project" value="TreeGrafter"/>
</dbReference>
<name>A0A1M5Z8D8_9FLAO</name>
<dbReference type="InterPro" id="IPR000836">
    <property type="entry name" value="PRTase_dom"/>
</dbReference>
<proteinExistence type="inferred from homology"/>
<dbReference type="GO" id="GO:0044209">
    <property type="term" value="P:AMP salvage"/>
    <property type="evidence" value="ECO:0007669"/>
    <property type="project" value="UniProtKB-UniRule"/>
</dbReference>
<evidence type="ECO:0000256" key="6">
    <source>
        <dbReference type="ARBA" id="ARBA00011893"/>
    </source>
</evidence>
<organism evidence="14 15">
    <name type="scientific">Leeuwenhoekiella palythoae</name>
    <dbReference type="NCBI Taxonomy" id="573501"/>
    <lineage>
        <taxon>Bacteria</taxon>
        <taxon>Pseudomonadati</taxon>
        <taxon>Bacteroidota</taxon>
        <taxon>Flavobacteriia</taxon>
        <taxon>Flavobacteriales</taxon>
        <taxon>Flavobacteriaceae</taxon>
        <taxon>Leeuwenhoekiella</taxon>
    </lineage>
</organism>
<dbReference type="InterPro" id="IPR050054">
    <property type="entry name" value="UPRTase/APRTase"/>
</dbReference>
<keyword evidence="16" id="KW-1185">Reference proteome</keyword>
<evidence type="ECO:0000256" key="8">
    <source>
        <dbReference type="ARBA" id="ARBA00022676"/>
    </source>
</evidence>
<dbReference type="NCBIfam" id="NF002634">
    <property type="entry name" value="PRK02304.1-3"/>
    <property type="match status" value="1"/>
</dbReference>
<comment type="subunit">
    <text evidence="11">Homodimer.</text>
</comment>
<dbReference type="GO" id="GO:0006166">
    <property type="term" value="P:purine ribonucleoside salvage"/>
    <property type="evidence" value="ECO:0007669"/>
    <property type="project" value="UniProtKB-UniRule"/>
</dbReference>
<dbReference type="Pfam" id="PF00156">
    <property type="entry name" value="Pribosyltran"/>
    <property type="match status" value="1"/>
</dbReference>
<dbReference type="EMBL" id="QOVN01000005">
    <property type="protein sequence ID" value="RXG28175.1"/>
    <property type="molecule type" value="Genomic_DNA"/>
</dbReference>
<evidence type="ECO:0000256" key="7">
    <source>
        <dbReference type="ARBA" id="ARBA00022490"/>
    </source>
</evidence>
<dbReference type="FunFam" id="3.40.50.2020:FF:000021">
    <property type="entry name" value="Adenine phosphoribosyltransferase"/>
    <property type="match status" value="1"/>
</dbReference>